<feature type="compositionally biased region" description="Polar residues" evidence="1">
    <location>
        <begin position="72"/>
        <end position="82"/>
    </location>
</feature>
<dbReference type="Proteomes" id="UP000196778">
    <property type="component" value="Unassembled WGS sequence"/>
</dbReference>
<feature type="compositionally biased region" description="Basic and acidic residues" evidence="1">
    <location>
        <begin position="110"/>
        <end position="137"/>
    </location>
</feature>
<dbReference type="AlphaFoldDB" id="A0A1R4IUN8"/>
<evidence type="ECO:0000313" key="3">
    <source>
        <dbReference type="EMBL" id="SJN23597.1"/>
    </source>
</evidence>
<evidence type="ECO:0000256" key="1">
    <source>
        <dbReference type="SAM" id="MobiDB-lite"/>
    </source>
</evidence>
<keyword evidence="2" id="KW-1133">Transmembrane helix</keyword>
<proteinExistence type="predicted"/>
<keyword evidence="4" id="KW-1185">Reference proteome</keyword>
<reference evidence="4" key="1">
    <citation type="submission" date="2017-02" db="EMBL/GenBank/DDBJ databases">
        <authorList>
            <person name="Dridi B."/>
        </authorList>
    </citation>
    <scope>NUCLEOTIDE SEQUENCE [LARGE SCALE GENOMIC DNA]</scope>
    <source>
        <strain evidence="4">EB411</strain>
    </source>
</reference>
<feature type="region of interest" description="Disordered" evidence="1">
    <location>
        <begin position="239"/>
        <end position="268"/>
    </location>
</feature>
<feature type="transmembrane region" description="Helical" evidence="2">
    <location>
        <begin position="209"/>
        <end position="234"/>
    </location>
</feature>
<name>A0A1R4IUN8_9MICO</name>
<feature type="transmembrane region" description="Helical" evidence="2">
    <location>
        <begin position="157"/>
        <end position="178"/>
    </location>
</feature>
<protein>
    <submittedName>
        <fullName evidence="3">Uncharacterized protein</fullName>
    </submittedName>
</protein>
<feature type="compositionally biased region" description="Low complexity" evidence="1">
    <location>
        <begin position="36"/>
        <end position="46"/>
    </location>
</feature>
<dbReference type="RefSeq" id="WP_087136337.1">
    <property type="nucleotide sequence ID" value="NZ_FUKR01000022.1"/>
</dbReference>
<dbReference type="EMBL" id="FUKR01000022">
    <property type="protein sequence ID" value="SJN23597.1"/>
    <property type="molecule type" value="Genomic_DNA"/>
</dbReference>
<evidence type="ECO:0000256" key="2">
    <source>
        <dbReference type="SAM" id="Phobius"/>
    </source>
</evidence>
<feature type="compositionally biased region" description="Basic and acidic residues" evidence="1">
    <location>
        <begin position="240"/>
        <end position="260"/>
    </location>
</feature>
<organism evidence="3 4">
    <name type="scientific">Mycetocola reblochoni REB411</name>
    <dbReference type="NCBI Taxonomy" id="1255698"/>
    <lineage>
        <taxon>Bacteria</taxon>
        <taxon>Bacillati</taxon>
        <taxon>Actinomycetota</taxon>
        <taxon>Actinomycetes</taxon>
        <taxon>Micrococcales</taxon>
        <taxon>Microbacteriaceae</taxon>
        <taxon>Mycetocola</taxon>
    </lineage>
</organism>
<keyword evidence="2" id="KW-0812">Transmembrane</keyword>
<keyword evidence="2" id="KW-0472">Membrane</keyword>
<sequence length="268" mass="28029">MPDQSSDMPASGFDPRYAAEFQPGFAGRSAGEHPEPLTAEALTAEAVAERPVGAAPGDGTPASGATRRPLRVTSSRAASPTASEPGPVRSNRVAPDSGIVPAALATGETPRAEESRSAPGRFPRETARHGADSRHDPLPSPQEGAVPARRRLWSRNAWLVLLTILGAVLLVIGLWAQYTAAASTTMLYGGYSEGIDENDLQTQLLLLQLSWALAPVCIVLGGATVIAVLFVLALSAARRPPRDGDAGAPRTRRDEADRTPESSSETVA</sequence>
<accession>A0A1R4IUN8</accession>
<feature type="region of interest" description="Disordered" evidence="1">
    <location>
        <begin position="1"/>
        <end position="145"/>
    </location>
</feature>
<evidence type="ECO:0000313" key="4">
    <source>
        <dbReference type="Proteomes" id="UP000196778"/>
    </source>
</evidence>
<gene>
    <name evidence="3" type="ORF">FM119_03715</name>
</gene>